<protein>
    <submittedName>
        <fullName evidence="1">TIGR03985 family CRISPR-associated protein</fullName>
    </submittedName>
</protein>
<organism evidence="1 2">
    <name type="scientific">Aetokthonos hydrillicola Thurmond2011</name>
    <dbReference type="NCBI Taxonomy" id="2712845"/>
    <lineage>
        <taxon>Bacteria</taxon>
        <taxon>Bacillati</taxon>
        <taxon>Cyanobacteriota</taxon>
        <taxon>Cyanophyceae</taxon>
        <taxon>Nostocales</taxon>
        <taxon>Hapalosiphonaceae</taxon>
        <taxon>Aetokthonos</taxon>
    </lineage>
</organism>
<gene>
    <name evidence="1" type="ORF">G7B40_018160</name>
</gene>
<keyword evidence="2" id="KW-1185">Reference proteome</keyword>
<reference evidence="2" key="1">
    <citation type="journal article" date="2021" name="Science">
        <title>Hunting the eagle killer: A cyanobacterial neurotoxin causes vacuolar myelinopathy.</title>
        <authorList>
            <person name="Breinlinger S."/>
            <person name="Phillips T.J."/>
            <person name="Haram B.N."/>
            <person name="Mares J."/>
            <person name="Martinez Yerena J.A."/>
            <person name="Hrouzek P."/>
            <person name="Sobotka R."/>
            <person name="Henderson W.M."/>
            <person name="Schmieder P."/>
            <person name="Williams S.M."/>
            <person name="Lauderdale J.D."/>
            <person name="Wilde H.D."/>
            <person name="Gerrin W."/>
            <person name="Kust A."/>
            <person name="Washington J.W."/>
            <person name="Wagner C."/>
            <person name="Geier B."/>
            <person name="Liebeke M."/>
            <person name="Enke H."/>
            <person name="Niedermeyer T.H.J."/>
            <person name="Wilde S.B."/>
        </authorList>
    </citation>
    <scope>NUCLEOTIDE SEQUENCE [LARGE SCALE GENOMIC DNA]</scope>
    <source>
        <strain evidence="2">Thurmond2011</strain>
    </source>
</reference>
<dbReference type="EMBL" id="JAALHA020000008">
    <property type="protein sequence ID" value="MDR9896469.1"/>
    <property type="molecule type" value="Genomic_DNA"/>
</dbReference>
<dbReference type="NCBIfam" id="TIGR03985">
    <property type="entry name" value="TIGR03985 family CRISPR-associated protein"/>
    <property type="match status" value="1"/>
</dbReference>
<evidence type="ECO:0000313" key="2">
    <source>
        <dbReference type="Proteomes" id="UP000667802"/>
    </source>
</evidence>
<name>A0AAP5IA12_9CYAN</name>
<dbReference type="AlphaFoldDB" id="A0AAP5IA12"/>
<dbReference type="InterPro" id="IPR023816">
    <property type="entry name" value="CRISPR-assoc_CYA0889"/>
</dbReference>
<proteinExistence type="predicted"/>
<comment type="caution">
    <text evidence="1">The sequence shown here is derived from an EMBL/GenBank/DDBJ whole genome shotgun (WGS) entry which is preliminary data.</text>
</comment>
<dbReference type="Proteomes" id="UP000667802">
    <property type="component" value="Unassembled WGS sequence"/>
</dbReference>
<sequence length="493" mass="58665">MTRDIFKYPPSVEVLKLLVPGSLKQNLVKAIRLWVILHSIYGGDNNEATLELEEEFSFLQWRDLFFQDATKHHARDNVPTLHHEECRCARKLSEWLFTSNLSIEKNKWCQSFHKYYSIESDELENLLLTGSINNTDQDSSDNQNSQKYHGFSKTIPDGRLFAVTCRNLKDYDFRTLVNLGWLNIKKVDNQDKYVKVKKIPQIFWDCVENLGATSKQFTHEELSALNNSLSKPINGIQRFFIHTEYIVHPQLYIHVKLLQKQLKQIWSKDKTSFIKLTYKSAKLYQDTVTCIVYPVCIYYYQRGFYLFAYGQTPQRDSEHSWNEINWYDYRLDRILKLDELPTDLSNSNIPKSFITKCWGKYPPSPQDIKDEMLSAWGFDIHKPPELLVLRFNQYFYANNIQGTERDEMFTKISQKQVEFLIKNNTSSFPEQQYLFSKLNSNKNSVYRKIYYRQDDNNIVMRLRAWGQNVEVILPWSLRQRMKEDMEATYQLYR</sequence>
<dbReference type="RefSeq" id="WP_208340384.1">
    <property type="nucleotide sequence ID" value="NZ_CAWQFN010000651.1"/>
</dbReference>
<accession>A0AAP5IA12</accession>
<evidence type="ECO:0000313" key="1">
    <source>
        <dbReference type="EMBL" id="MDR9896469.1"/>
    </source>
</evidence>